<dbReference type="RefSeq" id="WP_115934707.1">
    <property type="nucleotide sequence ID" value="NZ_QRDW01000001.1"/>
</dbReference>
<dbReference type="Pfam" id="PF07750">
    <property type="entry name" value="GcrA"/>
    <property type="match status" value="2"/>
</dbReference>
<evidence type="ECO:0000313" key="2">
    <source>
        <dbReference type="EMBL" id="RED53581.1"/>
    </source>
</evidence>
<evidence type="ECO:0000256" key="1">
    <source>
        <dbReference type="SAM" id="MobiDB-lite"/>
    </source>
</evidence>
<evidence type="ECO:0000313" key="3">
    <source>
        <dbReference type="Proteomes" id="UP000256845"/>
    </source>
</evidence>
<feature type="region of interest" description="Disordered" evidence="1">
    <location>
        <begin position="43"/>
        <end position="62"/>
    </location>
</feature>
<gene>
    <name evidence="2" type="ORF">DFP90_101372</name>
</gene>
<reference evidence="2 3" key="1">
    <citation type="submission" date="2018-07" db="EMBL/GenBank/DDBJ databases">
        <title>Genomic Encyclopedia of Type Strains, Phase III (KMG-III): the genomes of soil and plant-associated and newly described type strains.</title>
        <authorList>
            <person name="Whitman W."/>
        </authorList>
    </citation>
    <scope>NUCLEOTIDE SEQUENCE [LARGE SCALE GENOMIC DNA]</scope>
    <source>
        <strain evidence="2 3">CECT 8488</strain>
    </source>
</reference>
<sequence>MEWTEERVATLKALWQNGYSARQIAERLGGVTRNAVIGKAHRMGLSSRPSPIKKTQKPAAPAVKERSCQWPIGHPGSDDFHFCGEAAEAGRPYCSTHCEVAYRRSSGSSENAA</sequence>
<accession>A0A3D9HW19</accession>
<dbReference type="OrthoDB" id="9798071at2"/>
<dbReference type="Gene3D" id="1.10.10.60">
    <property type="entry name" value="Homeodomain-like"/>
    <property type="match status" value="1"/>
</dbReference>
<comment type="caution">
    <text evidence="2">The sequence shown here is derived from an EMBL/GenBank/DDBJ whole genome shotgun (WGS) entry which is preliminary data.</text>
</comment>
<name>A0A3D9HW19_9PROT</name>
<dbReference type="EMBL" id="QRDW01000001">
    <property type="protein sequence ID" value="RED53581.1"/>
    <property type="molecule type" value="Genomic_DNA"/>
</dbReference>
<protein>
    <submittedName>
        <fullName evidence="2">GcrA cell cycle regulator</fullName>
    </submittedName>
</protein>
<organism evidence="2 3">
    <name type="scientific">Aestuariispira insulae</name>
    <dbReference type="NCBI Taxonomy" id="1461337"/>
    <lineage>
        <taxon>Bacteria</taxon>
        <taxon>Pseudomonadati</taxon>
        <taxon>Pseudomonadota</taxon>
        <taxon>Alphaproteobacteria</taxon>
        <taxon>Rhodospirillales</taxon>
        <taxon>Kiloniellaceae</taxon>
        <taxon>Aestuariispira</taxon>
    </lineage>
</organism>
<dbReference type="AlphaFoldDB" id="A0A3D9HW19"/>
<dbReference type="Proteomes" id="UP000256845">
    <property type="component" value="Unassembled WGS sequence"/>
</dbReference>
<keyword evidence="3" id="KW-1185">Reference proteome</keyword>
<proteinExistence type="predicted"/>
<dbReference type="InterPro" id="IPR011681">
    <property type="entry name" value="GcrA"/>
</dbReference>